<proteinExistence type="predicted"/>
<dbReference type="GO" id="GO:0010468">
    <property type="term" value="P:regulation of gene expression"/>
    <property type="evidence" value="ECO:0007669"/>
    <property type="project" value="TreeGrafter"/>
</dbReference>
<dbReference type="EMBL" id="UXUI01009803">
    <property type="protein sequence ID" value="VDD94334.1"/>
    <property type="molecule type" value="Genomic_DNA"/>
</dbReference>
<dbReference type="WBParaSite" id="EVEC_0000967501-mRNA-1">
    <property type="protein sequence ID" value="EVEC_0000967501-mRNA-1"/>
    <property type="gene ID" value="EVEC_0000967501"/>
</dbReference>
<keyword evidence="3" id="KW-0694">RNA-binding</keyword>
<evidence type="ECO:0000259" key="4">
    <source>
        <dbReference type="PROSITE" id="PS50102"/>
    </source>
</evidence>
<keyword evidence="2" id="KW-0539">Nucleus</keyword>
<dbReference type="InterPro" id="IPR035979">
    <property type="entry name" value="RBD_domain_sf"/>
</dbReference>
<dbReference type="PANTHER" id="PTHR48033:SF10">
    <property type="entry name" value="RNA-BINDING PROTEIN SQUID"/>
    <property type="match status" value="1"/>
</dbReference>
<organism evidence="7">
    <name type="scientific">Enterobius vermicularis</name>
    <name type="common">Human pinworm</name>
    <dbReference type="NCBI Taxonomy" id="51028"/>
    <lineage>
        <taxon>Eukaryota</taxon>
        <taxon>Metazoa</taxon>
        <taxon>Ecdysozoa</taxon>
        <taxon>Nematoda</taxon>
        <taxon>Chromadorea</taxon>
        <taxon>Rhabditida</taxon>
        <taxon>Spirurina</taxon>
        <taxon>Oxyuridomorpha</taxon>
        <taxon>Oxyuroidea</taxon>
        <taxon>Oxyuridae</taxon>
        <taxon>Enterobius</taxon>
    </lineage>
</organism>
<evidence type="ECO:0000313" key="5">
    <source>
        <dbReference type="EMBL" id="VDD94334.1"/>
    </source>
</evidence>
<evidence type="ECO:0000256" key="2">
    <source>
        <dbReference type="ARBA" id="ARBA00023242"/>
    </source>
</evidence>
<dbReference type="OrthoDB" id="5850064at2759"/>
<evidence type="ECO:0000313" key="7">
    <source>
        <dbReference type="WBParaSite" id="EVEC_0000967501-mRNA-1"/>
    </source>
</evidence>
<reference evidence="5 6" key="2">
    <citation type="submission" date="2018-10" db="EMBL/GenBank/DDBJ databases">
        <authorList>
            <consortium name="Pathogen Informatics"/>
        </authorList>
    </citation>
    <scope>NUCLEOTIDE SEQUENCE [LARGE SCALE GENOMIC DNA]</scope>
</reference>
<dbReference type="Proteomes" id="UP000274131">
    <property type="component" value="Unassembled WGS sequence"/>
</dbReference>
<dbReference type="Gene3D" id="3.30.70.330">
    <property type="match status" value="1"/>
</dbReference>
<dbReference type="SUPFAM" id="SSF54928">
    <property type="entry name" value="RNA-binding domain, RBD"/>
    <property type="match status" value="1"/>
</dbReference>
<gene>
    <name evidence="5" type="ORF">EVEC_LOCUS9085</name>
</gene>
<dbReference type="GO" id="GO:0005654">
    <property type="term" value="C:nucleoplasm"/>
    <property type="evidence" value="ECO:0007669"/>
    <property type="project" value="TreeGrafter"/>
</dbReference>
<sequence>MFLRALQLARPVAKKIRKPSIYVGNLRIVSYKDQVRDHFKEYGTIERIDIPLNFDLGIHRGFAVVYFRDEESVKKVLESPPGSHIIDDAVLRVKRNEK</sequence>
<dbReference type="InterPro" id="IPR012677">
    <property type="entry name" value="Nucleotide-bd_a/b_plait_sf"/>
</dbReference>
<protein>
    <submittedName>
        <fullName evidence="7">RRM domain-containing protein</fullName>
    </submittedName>
</protein>
<accession>A0A0N4VFZ4</accession>
<dbReference type="GO" id="GO:0003723">
    <property type="term" value="F:RNA binding"/>
    <property type="evidence" value="ECO:0007669"/>
    <property type="project" value="UniProtKB-UniRule"/>
</dbReference>
<dbReference type="STRING" id="51028.A0A0N4VFZ4"/>
<evidence type="ECO:0000256" key="3">
    <source>
        <dbReference type="PROSITE-ProRule" id="PRU00176"/>
    </source>
</evidence>
<keyword evidence="6" id="KW-1185">Reference proteome</keyword>
<reference evidence="7" key="1">
    <citation type="submission" date="2017-02" db="UniProtKB">
        <authorList>
            <consortium name="WormBaseParasite"/>
        </authorList>
    </citation>
    <scope>IDENTIFICATION</scope>
</reference>
<dbReference type="Pfam" id="PF00076">
    <property type="entry name" value="RRM_1"/>
    <property type="match status" value="1"/>
</dbReference>
<dbReference type="SMART" id="SM00360">
    <property type="entry name" value="RRM"/>
    <property type="match status" value="1"/>
</dbReference>
<evidence type="ECO:0000256" key="1">
    <source>
        <dbReference type="ARBA" id="ARBA00004123"/>
    </source>
</evidence>
<dbReference type="InterPro" id="IPR000504">
    <property type="entry name" value="RRM_dom"/>
</dbReference>
<comment type="subcellular location">
    <subcellularLocation>
        <location evidence="1">Nucleus</location>
    </subcellularLocation>
</comment>
<dbReference type="AlphaFoldDB" id="A0A0N4VFZ4"/>
<feature type="domain" description="RRM" evidence="4">
    <location>
        <begin position="19"/>
        <end position="98"/>
    </location>
</feature>
<dbReference type="PROSITE" id="PS50102">
    <property type="entry name" value="RRM"/>
    <property type="match status" value="1"/>
</dbReference>
<dbReference type="GO" id="GO:0000785">
    <property type="term" value="C:chromatin"/>
    <property type="evidence" value="ECO:0007669"/>
    <property type="project" value="TreeGrafter"/>
</dbReference>
<dbReference type="PANTHER" id="PTHR48033">
    <property type="entry name" value="RNA-BINDING (RRM/RBD/RNP MOTIFS) FAMILY PROTEIN"/>
    <property type="match status" value="1"/>
</dbReference>
<name>A0A0N4VFZ4_ENTVE</name>
<evidence type="ECO:0000313" key="6">
    <source>
        <dbReference type="Proteomes" id="UP000274131"/>
    </source>
</evidence>